<dbReference type="Proteomes" id="UP000018721">
    <property type="component" value="Unassembled WGS sequence"/>
</dbReference>
<organism evidence="1 2">
    <name type="scientific">Phytophthora nicotianae P1569</name>
    <dbReference type="NCBI Taxonomy" id="1317065"/>
    <lineage>
        <taxon>Eukaryota</taxon>
        <taxon>Sar</taxon>
        <taxon>Stramenopiles</taxon>
        <taxon>Oomycota</taxon>
        <taxon>Peronosporomycetes</taxon>
        <taxon>Peronosporales</taxon>
        <taxon>Peronosporaceae</taxon>
        <taxon>Phytophthora</taxon>
    </lineage>
</organism>
<accession>V9FSF7</accession>
<sequence>DLVMAFGPGISGYQQLGHYFLKDQDVVWTTMPAVQAKIVCTSGTCSVRRPRARNRTIWACMRRLAVLAKVKSKNVVVKRSACGLRIPMNPARCLCCMEPLQKWHKSNICRRHNNLRSRKSECLWSIFMVSSPTKTPQCPIVSCTLMSKQSAGRSKGFTASV</sequence>
<proteinExistence type="predicted"/>
<evidence type="ECO:0000313" key="2">
    <source>
        <dbReference type="Proteomes" id="UP000018721"/>
    </source>
</evidence>
<dbReference type="EMBL" id="ANIZ01000643">
    <property type="protein sequence ID" value="ETI53718.1"/>
    <property type="molecule type" value="Genomic_DNA"/>
</dbReference>
<dbReference type="HOGENOM" id="CLU_1648180_0_0_1"/>
<protein>
    <submittedName>
        <fullName evidence="1">Uncharacterized protein</fullName>
    </submittedName>
</protein>
<feature type="non-terminal residue" evidence="1">
    <location>
        <position position="1"/>
    </location>
</feature>
<dbReference type="AlphaFoldDB" id="V9FSF7"/>
<comment type="caution">
    <text evidence="1">The sequence shown here is derived from an EMBL/GenBank/DDBJ whole genome shotgun (WGS) entry which is preliminary data.</text>
</comment>
<reference evidence="1 2" key="1">
    <citation type="submission" date="2013-11" db="EMBL/GenBank/DDBJ databases">
        <title>The Genome Sequence of Phytophthora parasitica P1569.</title>
        <authorList>
            <consortium name="The Broad Institute Genomics Platform"/>
            <person name="Russ C."/>
            <person name="Tyler B."/>
            <person name="Panabieres F."/>
            <person name="Shan W."/>
            <person name="Tripathy S."/>
            <person name="Grunwald N."/>
            <person name="Machado M."/>
            <person name="Johnson C.S."/>
            <person name="Arredondo F."/>
            <person name="Hong C."/>
            <person name="Coffey M."/>
            <person name="Young S.K."/>
            <person name="Zeng Q."/>
            <person name="Gargeya S."/>
            <person name="Fitzgerald M."/>
            <person name="Abouelleil A."/>
            <person name="Alvarado L."/>
            <person name="Chapman S.B."/>
            <person name="Gainer-Dewar J."/>
            <person name="Goldberg J."/>
            <person name="Griggs A."/>
            <person name="Gujja S."/>
            <person name="Hansen M."/>
            <person name="Howarth C."/>
            <person name="Imamovic A."/>
            <person name="Ireland A."/>
            <person name="Larimer J."/>
            <person name="McCowan C."/>
            <person name="Murphy C."/>
            <person name="Pearson M."/>
            <person name="Poon T.W."/>
            <person name="Priest M."/>
            <person name="Roberts A."/>
            <person name="Saif S."/>
            <person name="Shea T."/>
            <person name="Sykes S."/>
            <person name="Wortman J."/>
            <person name="Nusbaum C."/>
            <person name="Birren B."/>
        </authorList>
    </citation>
    <scope>NUCLEOTIDE SEQUENCE [LARGE SCALE GENOMIC DNA]</scope>
    <source>
        <strain evidence="1 2">P1569</strain>
    </source>
</reference>
<name>V9FSF7_PHYNI</name>
<gene>
    <name evidence="1" type="ORF">F443_03381</name>
</gene>
<keyword evidence="2" id="KW-1185">Reference proteome</keyword>
<evidence type="ECO:0000313" key="1">
    <source>
        <dbReference type="EMBL" id="ETI53718.1"/>
    </source>
</evidence>